<keyword evidence="3" id="KW-1185">Reference proteome</keyword>
<comment type="caution">
    <text evidence="2">The sequence shown here is derived from an EMBL/GenBank/DDBJ whole genome shotgun (WGS) entry which is preliminary data.</text>
</comment>
<evidence type="ECO:0008006" key="4">
    <source>
        <dbReference type="Google" id="ProtNLM"/>
    </source>
</evidence>
<feature type="region of interest" description="Disordered" evidence="1">
    <location>
        <begin position="46"/>
        <end position="181"/>
    </location>
</feature>
<name>A0A1T2LDF4_9GAMM</name>
<proteinExistence type="predicted"/>
<evidence type="ECO:0000313" key="3">
    <source>
        <dbReference type="Proteomes" id="UP000190198"/>
    </source>
</evidence>
<dbReference type="EMBL" id="MPRK01000001">
    <property type="protein sequence ID" value="OOZ43125.1"/>
    <property type="molecule type" value="Genomic_DNA"/>
</dbReference>
<dbReference type="Pfam" id="PF11906">
    <property type="entry name" value="DUF3426"/>
    <property type="match status" value="1"/>
</dbReference>
<sequence>MVLKGAIQCPHCGATYRMTAALAAKIGQDAHCAMCQGIFTIPGAAAKASESSPEETRETAPETPHTIDGGHTKPEPEPEPEPAPEPKPEPKDERIPKPRPAPARKAGAAPLARDKGASDSVTAEQQPDLDHLTPRVRKDKHSATESGTGRGYSTAIRGLRPDRKPRKAERQPAAIHSPREVPVDAPEVRIETAQEETRSRPGWQITVGLLVLVLCLQLAWSFRDNPAVYKTMASVSETFGMTPPMIRSPQELELTNRLFTRVENSDNLFDLHLTVANRAIWPQPYPTIELTLTDKYGISRVRQRINPEAYLQNGGQGVIGAGEEVEISFLVESSSSDVVGFLLEFL</sequence>
<gene>
    <name evidence="2" type="ORF">BOW52_00015</name>
</gene>
<organism evidence="2 3">
    <name type="scientific">Solemya elarraichensis gill symbiont</name>
    <dbReference type="NCBI Taxonomy" id="1918949"/>
    <lineage>
        <taxon>Bacteria</taxon>
        <taxon>Pseudomonadati</taxon>
        <taxon>Pseudomonadota</taxon>
        <taxon>Gammaproteobacteria</taxon>
        <taxon>sulfur-oxidizing symbionts</taxon>
    </lineage>
</organism>
<dbReference type="AlphaFoldDB" id="A0A1T2LDF4"/>
<protein>
    <recommendedName>
        <fullName evidence="4">Zinc finger/thioredoxin putative domain-containing protein</fullName>
    </recommendedName>
</protein>
<evidence type="ECO:0000256" key="1">
    <source>
        <dbReference type="SAM" id="MobiDB-lite"/>
    </source>
</evidence>
<feature type="compositionally biased region" description="Basic and acidic residues" evidence="1">
    <location>
        <begin position="84"/>
        <end position="96"/>
    </location>
</feature>
<dbReference type="InterPro" id="IPR021834">
    <property type="entry name" value="DUF3426"/>
</dbReference>
<reference evidence="2 3" key="1">
    <citation type="submission" date="2016-11" db="EMBL/GenBank/DDBJ databases">
        <title>Mixed transmission modes and dynamic genome evolution in an obligate animal-bacterial symbiosis.</title>
        <authorList>
            <person name="Russell S.L."/>
            <person name="Corbett-Detig R.B."/>
            <person name="Cavanaugh C.M."/>
        </authorList>
    </citation>
    <scope>NUCLEOTIDE SEQUENCE [LARGE SCALE GENOMIC DNA]</scope>
    <source>
        <strain evidence="2">Sp-SM6</strain>
    </source>
</reference>
<evidence type="ECO:0000313" key="2">
    <source>
        <dbReference type="EMBL" id="OOZ43125.1"/>
    </source>
</evidence>
<accession>A0A1T2LDF4</accession>
<dbReference type="Proteomes" id="UP000190198">
    <property type="component" value="Unassembled WGS sequence"/>
</dbReference>